<evidence type="ECO:0000259" key="1">
    <source>
        <dbReference type="Pfam" id="PF05713"/>
    </source>
</evidence>
<sequence>MPRKQVNVSLNEAEFAALNFLALEHNTKRSTILKNLINHHQLKEPKMMPQQALAINHQLKKMGNNLNQLTKLAHQNGQIESLTPLYEMRDELNQICQQLK</sequence>
<dbReference type="AlphaFoldDB" id="A0A9Q8ILG9"/>
<dbReference type="RefSeq" id="WP_140925347.1">
    <property type="nucleotide sequence ID" value="NZ_QUBE01000007.1"/>
</dbReference>
<evidence type="ECO:0000313" key="3">
    <source>
        <dbReference type="Proteomes" id="UP000784700"/>
    </source>
</evidence>
<name>A0A9Q8ILG9_9LACO</name>
<accession>A0A9Q8ILG9</accession>
<proteinExistence type="predicted"/>
<dbReference type="Proteomes" id="UP000784700">
    <property type="component" value="Unassembled WGS sequence"/>
</dbReference>
<dbReference type="EMBL" id="QUBG01000013">
    <property type="protein sequence ID" value="TPR42392.1"/>
    <property type="molecule type" value="Genomic_DNA"/>
</dbReference>
<organism evidence="2 3">
    <name type="scientific">Apilactobacillus micheneri</name>
    <dbReference type="NCBI Taxonomy" id="1899430"/>
    <lineage>
        <taxon>Bacteria</taxon>
        <taxon>Bacillati</taxon>
        <taxon>Bacillota</taxon>
        <taxon>Bacilli</taxon>
        <taxon>Lactobacillales</taxon>
        <taxon>Lactobacillaceae</taxon>
        <taxon>Apilactobacillus</taxon>
    </lineage>
</organism>
<evidence type="ECO:0000313" key="2">
    <source>
        <dbReference type="EMBL" id="TPR42392.1"/>
    </source>
</evidence>
<protein>
    <submittedName>
        <fullName evidence="2">Plasmid mobilization relaxosome protein MobC</fullName>
    </submittedName>
</protein>
<reference evidence="2" key="1">
    <citation type="submission" date="2018-08" db="EMBL/GenBank/DDBJ databases">
        <title>Comparative genomics of wild bee and flower associated Lactobacillus reveals potential adaptation to the bee host.</title>
        <authorList>
            <person name="Vuong H.Q."/>
            <person name="Mcfrederick Q.S."/>
        </authorList>
    </citation>
    <scope>NUCLEOTIDE SEQUENCE</scope>
    <source>
        <strain evidence="2">HV_63</strain>
    </source>
</reference>
<dbReference type="InterPro" id="IPR008687">
    <property type="entry name" value="MobC"/>
</dbReference>
<dbReference type="Pfam" id="PF05713">
    <property type="entry name" value="MobC"/>
    <property type="match status" value="1"/>
</dbReference>
<gene>
    <name evidence="2" type="ORF">DY130_07295</name>
</gene>
<comment type="caution">
    <text evidence="2">The sequence shown here is derived from an EMBL/GenBank/DDBJ whole genome shotgun (WGS) entry which is preliminary data.</text>
</comment>
<feature type="domain" description="Bacterial mobilisation" evidence="1">
    <location>
        <begin position="58"/>
        <end position="99"/>
    </location>
</feature>